<comment type="cofactor">
    <cofactor evidence="9">
        <name>(R)-lipoate</name>
        <dbReference type="ChEBI" id="CHEBI:83088"/>
    </cofactor>
    <text evidence="9">Binds 1 lipoyl cofactor covalently.</text>
</comment>
<keyword evidence="5 9" id="KW-0450">Lipoyl</keyword>
<proteinExistence type="inferred from homology"/>
<dbReference type="SUPFAM" id="SSF47005">
    <property type="entry name" value="Peripheral subunit-binding domain of 2-oxo acid dehydrogenase complex"/>
    <property type="match status" value="1"/>
</dbReference>
<dbReference type="EMBL" id="CP072801">
    <property type="protein sequence ID" value="QTR47632.1"/>
    <property type="molecule type" value="Genomic_DNA"/>
</dbReference>
<dbReference type="InterPro" id="IPR000089">
    <property type="entry name" value="Biotin_lipoyl"/>
</dbReference>
<evidence type="ECO:0000256" key="6">
    <source>
        <dbReference type="ARBA" id="ARBA00023315"/>
    </source>
</evidence>
<dbReference type="SUPFAM" id="SSF51230">
    <property type="entry name" value="Single hybrid motif"/>
    <property type="match status" value="1"/>
</dbReference>
<dbReference type="EC" id="2.3.1.12" evidence="9"/>
<dbReference type="PROSITE" id="PS51826">
    <property type="entry name" value="PSBD"/>
    <property type="match status" value="1"/>
</dbReference>
<accession>A0ABX7WVQ7</accession>
<feature type="domain" description="Lipoyl-binding" evidence="11">
    <location>
        <begin position="3"/>
        <end position="77"/>
    </location>
</feature>
<evidence type="ECO:0000256" key="9">
    <source>
        <dbReference type="RuleBase" id="RU361137"/>
    </source>
</evidence>
<dbReference type="InterPro" id="IPR050743">
    <property type="entry name" value="2-oxoacid_DH_E2_comp"/>
</dbReference>
<comment type="function">
    <text evidence="7">The pyruvate dehydrogenase complex catalyzes the overall conversion of pyruvate to acetyl-CoA and CO(2). It contains multiple copies of three enzymatic components: pyruvate dehydrogenase (E1), dihydrolipoamide acetyltransferase (E2) and lipoamide dehydrogenase (E3).</text>
</comment>
<evidence type="ECO:0000256" key="4">
    <source>
        <dbReference type="ARBA" id="ARBA00022737"/>
    </source>
</evidence>
<keyword evidence="6 9" id="KW-0012">Acyltransferase</keyword>
<dbReference type="InterPro" id="IPR011053">
    <property type="entry name" value="Single_hybrid_motif"/>
</dbReference>
<evidence type="ECO:0000259" key="11">
    <source>
        <dbReference type="PROSITE" id="PS50968"/>
    </source>
</evidence>
<keyword evidence="14" id="KW-1185">Reference proteome</keyword>
<feature type="domain" description="Peripheral subunit-binding (PSBD)" evidence="12">
    <location>
        <begin position="139"/>
        <end position="176"/>
    </location>
</feature>
<comment type="catalytic activity">
    <reaction evidence="8 9">
        <text>N(6)-[(R)-dihydrolipoyl]-L-lysyl-[protein] + acetyl-CoA = N(6)-[(R)-S(8)-acetyldihydrolipoyl]-L-lysyl-[protein] + CoA</text>
        <dbReference type="Rhea" id="RHEA:17017"/>
        <dbReference type="Rhea" id="RHEA-COMP:10475"/>
        <dbReference type="Rhea" id="RHEA-COMP:10478"/>
        <dbReference type="ChEBI" id="CHEBI:57287"/>
        <dbReference type="ChEBI" id="CHEBI:57288"/>
        <dbReference type="ChEBI" id="CHEBI:83100"/>
        <dbReference type="ChEBI" id="CHEBI:83111"/>
        <dbReference type="EC" id="2.3.1.12"/>
    </reaction>
</comment>
<reference evidence="13 14" key="1">
    <citation type="submission" date="2021-04" db="EMBL/GenBank/DDBJ databases">
        <title>Genomics, taxonomy and metabolism of representatives of sulfur bacteria of the genus Thiothrix: Thiothrix fructosivorans QT, Thiothrix unzii A1T and three new species, Thiothrix subterranea sp. nov., Thiothrix litoralis sp. nov. and 'Candidatus Thiothrix anitrata' sp. nov.</title>
        <authorList>
            <person name="Ravin N.V."/>
            <person name="Smolyakov D."/>
            <person name="Rudenko T.S."/>
            <person name="Mardanov A.V."/>
            <person name="Beletsky A.V."/>
            <person name="Markov N.D."/>
            <person name="Fomenkov A.I."/>
            <person name="Roberts R.J."/>
            <person name="Karnachuk O.V."/>
            <person name="Novikov A."/>
            <person name="Grabovich M.Y."/>
        </authorList>
    </citation>
    <scope>NUCLEOTIDE SEQUENCE [LARGE SCALE GENOMIC DNA]</scope>
    <source>
        <strain evidence="13 14">AS</strain>
    </source>
</reference>
<dbReference type="PANTHER" id="PTHR43178">
    <property type="entry name" value="DIHYDROLIPOAMIDE ACETYLTRANSFERASE COMPONENT OF PYRUVATE DEHYDROGENASE COMPLEX"/>
    <property type="match status" value="1"/>
</dbReference>
<name>A0ABX7WVQ7_9GAMM</name>
<evidence type="ECO:0000256" key="10">
    <source>
        <dbReference type="SAM" id="MobiDB-lite"/>
    </source>
</evidence>
<dbReference type="SUPFAM" id="SSF52777">
    <property type="entry name" value="CoA-dependent acyltransferases"/>
    <property type="match status" value="1"/>
</dbReference>
<dbReference type="InterPro" id="IPR023213">
    <property type="entry name" value="CAT-like_dom_sf"/>
</dbReference>
<evidence type="ECO:0000256" key="2">
    <source>
        <dbReference type="ARBA" id="ARBA00011484"/>
    </source>
</evidence>
<dbReference type="InterPro" id="IPR004167">
    <property type="entry name" value="PSBD"/>
</dbReference>
<evidence type="ECO:0000256" key="5">
    <source>
        <dbReference type="ARBA" id="ARBA00022823"/>
    </source>
</evidence>
<dbReference type="InterPro" id="IPR003016">
    <property type="entry name" value="2-oxoA_DH_lipoyl-BS"/>
</dbReference>
<comment type="similarity">
    <text evidence="1 9">Belongs to the 2-oxoacid dehydrogenase family.</text>
</comment>
<evidence type="ECO:0000256" key="7">
    <source>
        <dbReference type="ARBA" id="ARBA00025211"/>
    </source>
</evidence>
<evidence type="ECO:0000256" key="8">
    <source>
        <dbReference type="ARBA" id="ARBA00048370"/>
    </source>
</evidence>
<dbReference type="PROSITE" id="PS00189">
    <property type="entry name" value="LIPOYL"/>
    <property type="match status" value="1"/>
</dbReference>
<dbReference type="InterPro" id="IPR001078">
    <property type="entry name" value="2-oxoacid_DH_actylTfrase"/>
</dbReference>
<dbReference type="Gene3D" id="3.30.559.10">
    <property type="entry name" value="Chloramphenicol acetyltransferase-like domain"/>
    <property type="match status" value="1"/>
</dbReference>
<dbReference type="Gene3D" id="2.40.50.100">
    <property type="match status" value="1"/>
</dbReference>
<feature type="region of interest" description="Disordered" evidence="10">
    <location>
        <begin position="84"/>
        <end position="128"/>
    </location>
</feature>
<dbReference type="RefSeq" id="WP_210223884.1">
    <property type="nucleotide sequence ID" value="NZ_CP072801.1"/>
</dbReference>
<dbReference type="NCBIfam" id="TIGR01348">
    <property type="entry name" value="PDHac_trf_long"/>
    <property type="match status" value="1"/>
</dbReference>
<dbReference type="Pfam" id="PF00198">
    <property type="entry name" value="2-oxoacid_dh"/>
    <property type="match status" value="1"/>
</dbReference>
<dbReference type="InterPro" id="IPR036625">
    <property type="entry name" value="E3-bd_dom_sf"/>
</dbReference>
<gene>
    <name evidence="13" type="primary">aceF</name>
    <name evidence="13" type="ORF">J9253_06830</name>
</gene>
<dbReference type="Gene3D" id="4.10.320.10">
    <property type="entry name" value="E3-binding domain"/>
    <property type="match status" value="1"/>
</dbReference>
<sequence>MAIQEILVPDIGSFKDVEIIEVLVNVGDTINVEDSLITIESDKSSMEIPSPAAGVVKEVKVKVGDRISEGSLVVMMEVAEAAAGAAVTPPSQPSPVRGEGAKMTESKPVAPVLSPSPLAGEGLGKGASSSSKLDFSKAYATPSVRKFARELGADLNKVTGSGRKGRITQEDVKAYIKDVMSMGGVPGRGAASGNTLGVAPMPDIDFSQWGEIETVALSRINKLTGEFLHRNWVHIPHVTQFDQADITDLEAFRKQLNEENAKSGMKITPLVFIMKAVVAGLKAYPRFNSSLDAKGENLIRKHYYHVGVAVDTPDGLVVPVIRDVDKKSIMQLSEELKAISGKARDKKLKPADMQGGCFSISSLGGIGGTKFTPIVNAPEVAILGVSKSDIQPIWNGKEFAPRLMLPLSLSYDHRVVDGAEGARFTTYLAKMLGDIRRLLV</sequence>
<evidence type="ECO:0000313" key="13">
    <source>
        <dbReference type="EMBL" id="QTR47632.1"/>
    </source>
</evidence>
<evidence type="ECO:0000256" key="3">
    <source>
        <dbReference type="ARBA" id="ARBA00022679"/>
    </source>
</evidence>
<dbReference type="Proteomes" id="UP000672039">
    <property type="component" value="Chromosome"/>
</dbReference>
<dbReference type="GO" id="GO:0004742">
    <property type="term" value="F:dihydrolipoyllysine-residue acetyltransferase activity"/>
    <property type="evidence" value="ECO:0007669"/>
    <property type="project" value="UniProtKB-EC"/>
</dbReference>
<dbReference type="PROSITE" id="PS50968">
    <property type="entry name" value="BIOTINYL_LIPOYL"/>
    <property type="match status" value="1"/>
</dbReference>
<protein>
    <recommendedName>
        <fullName evidence="9">Acetyltransferase component of pyruvate dehydrogenase complex</fullName>
        <ecNumber evidence="9">2.3.1.12</ecNumber>
    </recommendedName>
</protein>
<keyword evidence="3 9" id="KW-0808">Transferase</keyword>
<dbReference type="Pfam" id="PF02817">
    <property type="entry name" value="E3_binding"/>
    <property type="match status" value="1"/>
</dbReference>
<organism evidence="13 14">
    <name type="scientific">Thiothrix litoralis</name>
    <dbReference type="NCBI Taxonomy" id="2891210"/>
    <lineage>
        <taxon>Bacteria</taxon>
        <taxon>Pseudomonadati</taxon>
        <taxon>Pseudomonadota</taxon>
        <taxon>Gammaproteobacteria</taxon>
        <taxon>Thiotrichales</taxon>
        <taxon>Thiotrichaceae</taxon>
        <taxon>Thiothrix</taxon>
    </lineage>
</organism>
<dbReference type="CDD" id="cd06849">
    <property type="entry name" value="lipoyl_domain"/>
    <property type="match status" value="1"/>
</dbReference>
<evidence type="ECO:0000259" key="12">
    <source>
        <dbReference type="PROSITE" id="PS51826"/>
    </source>
</evidence>
<comment type="subunit">
    <text evidence="2 9">Forms a 24-polypeptide structural core with octahedral symmetry.</text>
</comment>
<evidence type="ECO:0000256" key="1">
    <source>
        <dbReference type="ARBA" id="ARBA00007317"/>
    </source>
</evidence>
<keyword evidence="4" id="KW-0677">Repeat</keyword>
<evidence type="ECO:0000313" key="14">
    <source>
        <dbReference type="Proteomes" id="UP000672039"/>
    </source>
</evidence>
<dbReference type="PANTHER" id="PTHR43178:SF2">
    <property type="entry name" value="DIHYDROLIPOYLLYSINE-RESIDUE ACETYLTRANSFERASE COMPONENT OF PYRUVATE DEHYDROGENASE COMPLEX"/>
    <property type="match status" value="1"/>
</dbReference>
<dbReference type="InterPro" id="IPR006256">
    <property type="entry name" value="AcTrfase_Pyrv_DH_cplx"/>
</dbReference>
<dbReference type="Pfam" id="PF00364">
    <property type="entry name" value="Biotin_lipoyl"/>
    <property type="match status" value="1"/>
</dbReference>